<evidence type="ECO:0000313" key="3">
    <source>
        <dbReference type="Proteomes" id="UP001519325"/>
    </source>
</evidence>
<sequence length="83" mass="9038">MNPARRDDEDDRKPALAPEGGPGRYLQSGDGTWSFPDSDGWPVDPAEFRDLERQLHADAISAIAAATHAPIDVVPTIVRDTEI</sequence>
<dbReference type="EMBL" id="JAGGMR010000001">
    <property type="protein sequence ID" value="MBP2188120.1"/>
    <property type="molecule type" value="Genomic_DNA"/>
</dbReference>
<proteinExistence type="predicted"/>
<evidence type="ECO:0008006" key="4">
    <source>
        <dbReference type="Google" id="ProtNLM"/>
    </source>
</evidence>
<gene>
    <name evidence="2" type="ORF">BJ987_001021</name>
</gene>
<reference evidence="2 3" key="1">
    <citation type="submission" date="2021-03" db="EMBL/GenBank/DDBJ databases">
        <title>Sequencing the genomes of 1000 actinobacteria strains.</title>
        <authorList>
            <person name="Klenk H.-P."/>
        </authorList>
    </citation>
    <scope>NUCLEOTIDE SEQUENCE [LARGE SCALE GENOMIC DNA]</scope>
    <source>
        <strain evidence="2 3">DSM 45516</strain>
    </source>
</reference>
<evidence type="ECO:0000256" key="1">
    <source>
        <dbReference type="SAM" id="MobiDB-lite"/>
    </source>
</evidence>
<feature type="compositionally biased region" description="Basic and acidic residues" evidence="1">
    <location>
        <begin position="1"/>
        <end position="14"/>
    </location>
</feature>
<dbReference type="RefSeq" id="WP_209885146.1">
    <property type="nucleotide sequence ID" value="NZ_JAGGMR010000001.1"/>
</dbReference>
<name>A0ABS4QAH3_9NOCA</name>
<accession>A0ABS4QAH3</accession>
<dbReference type="Proteomes" id="UP001519325">
    <property type="component" value="Unassembled WGS sequence"/>
</dbReference>
<evidence type="ECO:0000313" key="2">
    <source>
        <dbReference type="EMBL" id="MBP2188120.1"/>
    </source>
</evidence>
<organism evidence="2 3">
    <name type="scientific">Nocardia goodfellowii</name>
    <dbReference type="NCBI Taxonomy" id="882446"/>
    <lineage>
        <taxon>Bacteria</taxon>
        <taxon>Bacillati</taxon>
        <taxon>Actinomycetota</taxon>
        <taxon>Actinomycetes</taxon>
        <taxon>Mycobacteriales</taxon>
        <taxon>Nocardiaceae</taxon>
        <taxon>Nocardia</taxon>
    </lineage>
</organism>
<feature type="region of interest" description="Disordered" evidence="1">
    <location>
        <begin position="1"/>
        <end position="45"/>
    </location>
</feature>
<keyword evidence="3" id="KW-1185">Reference proteome</keyword>
<comment type="caution">
    <text evidence="2">The sequence shown here is derived from an EMBL/GenBank/DDBJ whole genome shotgun (WGS) entry which is preliminary data.</text>
</comment>
<protein>
    <recommendedName>
        <fullName evidence="4">DUF2510 domain-containing protein</fullName>
    </recommendedName>
</protein>